<name>A0A543AY80_9ACTN</name>
<dbReference type="AlphaFoldDB" id="A0A543AY80"/>
<protein>
    <recommendedName>
        <fullName evidence="4">DUF1963 domain-containing protein</fullName>
    </recommendedName>
</protein>
<comment type="caution">
    <text evidence="2">The sequence shown here is derived from an EMBL/GenBank/DDBJ whole genome shotgun (WGS) entry which is preliminary data.</text>
</comment>
<dbReference type="Gene3D" id="2.30.320.10">
    <property type="entry name" value="YwqG-like"/>
    <property type="match status" value="1"/>
</dbReference>
<proteinExistence type="predicted"/>
<accession>A0A543AY80</accession>
<evidence type="ECO:0000256" key="1">
    <source>
        <dbReference type="SAM" id="MobiDB-lite"/>
    </source>
</evidence>
<organism evidence="2 3">
    <name type="scientific">Stackebrandtia endophytica</name>
    <dbReference type="NCBI Taxonomy" id="1496996"/>
    <lineage>
        <taxon>Bacteria</taxon>
        <taxon>Bacillati</taxon>
        <taxon>Actinomycetota</taxon>
        <taxon>Actinomycetes</taxon>
        <taxon>Glycomycetales</taxon>
        <taxon>Glycomycetaceae</taxon>
        <taxon>Stackebrandtia</taxon>
    </lineage>
</organism>
<gene>
    <name evidence="2" type="ORF">FB566_3082</name>
</gene>
<evidence type="ECO:0000313" key="3">
    <source>
        <dbReference type="Proteomes" id="UP000317043"/>
    </source>
</evidence>
<feature type="compositionally biased region" description="Basic and acidic residues" evidence="1">
    <location>
        <begin position="80"/>
        <end position="101"/>
    </location>
</feature>
<feature type="region of interest" description="Disordered" evidence="1">
    <location>
        <begin position="80"/>
        <end position="112"/>
    </location>
</feature>
<evidence type="ECO:0000313" key="2">
    <source>
        <dbReference type="EMBL" id="TQL77523.1"/>
    </source>
</evidence>
<dbReference type="EMBL" id="VFOW01000001">
    <property type="protein sequence ID" value="TQL77523.1"/>
    <property type="molecule type" value="Genomic_DNA"/>
</dbReference>
<sequence>MPFTTPPRRYDILERFPALAEHAKTTVRLHPRAGRPGINESSVGGPLLWPADDPWPMCTLEHDVDSDDSYEEVLAMRGRFHEPDAGEERPGTFEQRQERSSDTTADLDPDAPQPLVPLAQLYYRDVPGLPWANRFDLLQILWCPHDHPDTEPPYNPAFQLRWRKVDPGQPTLPSPPRPVTCYSEYVPNPCAVHPETITEYPNTVSLPEPLHQAVRDWQDERGHLHWRNPTLAPGWKALGHGGRWGIINPYPIMCECGREQLPLFTASSGEFGGGNSWHAVEDAGLDPRRTDPVEVTIGRGYSLQLYYCPESEEHPNRTEMF</sequence>
<evidence type="ECO:0008006" key="4">
    <source>
        <dbReference type="Google" id="ProtNLM"/>
    </source>
</evidence>
<keyword evidence="3" id="KW-1185">Reference proteome</keyword>
<dbReference type="Proteomes" id="UP000317043">
    <property type="component" value="Unassembled WGS sequence"/>
</dbReference>
<dbReference type="InParanoid" id="A0A543AY80"/>
<reference evidence="2 3" key="1">
    <citation type="submission" date="2019-06" db="EMBL/GenBank/DDBJ databases">
        <title>Sequencing the genomes of 1000 actinobacteria strains.</title>
        <authorList>
            <person name="Klenk H.-P."/>
        </authorList>
    </citation>
    <scope>NUCLEOTIDE SEQUENCE [LARGE SCALE GENOMIC DNA]</scope>
    <source>
        <strain evidence="2 3">DSM 45928</strain>
    </source>
</reference>